<comment type="caution">
    <text evidence="2">The sequence shown here is derived from an EMBL/GenBank/DDBJ whole genome shotgun (WGS) entry which is preliminary data.</text>
</comment>
<organism evidence="2 3">
    <name type="scientific">Alligator mississippiensis</name>
    <name type="common">American alligator</name>
    <dbReference type="NCBI Taxonomy" id="8496"/>
    <lineage>
        <taxon>Eukaryota</taxon>
        <taxon>Metazoa</taxon>
        <taxon>Chordata</taxon>
        <taxon>Craniata</taxon>
        <taxon>Vertebrata</taxon>
        <taxon>Euteleostomi</taxon>
        <taxon>Archelosauria</taxon>
        <taxon>Archosauria</taxon>
        <taxon>Crocodylia</taxon>
        <taxon>Alligatoridae</taxon>
        <taxon>Alligatorinae</taxon>
        <taxon>Alligator</taxon>
    </lineage>
</organism>
<protein>
    <submittedName>
        <fullName evidence="2">Uncharacterized protein</fullName>
    </submittedName>
</protein>
<dbReference type="AlphaFoldDB" id="A0A151N006"/>
<keyword evidence="3" id="KW-1185">Reference proteome</keyword>
<feature type="region of interest" description="Disordered" evidence="1">
    <location>
        <begin position="1"/>
        <end position="25"/>
    </location>
</feature>
<proteinExistence type="predicted"/>
<evidence type="ECO:0000313" key="2">
    <source>
        <dbReference type="EMBL" id="KYO30070.1"/>
    </source>
</evidence>
<dbReference type="EMBL" id="AKHW03004329">
    <property type="protein sequence ID" value="KYO30070.1"/>
    <property type="molecule type" value="Genomic_DNA"/>
</dbReference>
<name>A0A151N006_ALLMI</name>
<gene>
    <name evidence="2" type="ORF">Y1Q_0021156</name>
</gene>
<evidence type="ECO:0000313" key="3">
    <source>
        <dbReference type="Proteomes" id="UP000050525"/>
    </source>
</evidence>
<dbReference type="Proteomes" id="UP000050525">
    <property type="component" value="Unassembled WGS sequence"/>
</dbReference>
<reference evidence="2 3" key="1">
    <citation type="journal article" date="2012" name="Genome Biol.">
        <title>Sequencing three crocodilian genomes to illuminate the evolution of archosaurs and amniotes.</title>
        <authorList>
            <person name="St John J.A."/>
            <person name="Braun E.L."/>
            <person name="Isberg S.R."/>
            <person name="Miles L.G."/>
            <person name="Chong A.Y."/>
            <person name="Gongora J."/>
            <person name="Dalzell P."/>
            <person name="Moran C."/>
            <person name="Bed'hom B."/>
            <person name="Abzhanov A."/>
            <person name="Burgess S.C."/>
            <person name="Cooksey A.M."/>
            <person name="Castoe T.A."/>
            <person name="Crawford N.G."/>
            <person name="Densmore L.D."/>
            <person name="Drew J.C."/>
            <person name="Edwards S.V."/>
            <person name="Faircloth B.C."/>
            <person name="Fujita M.K."/>
            <person name="Greenwold M.J."/>
            <person name="Hoffmann F.G."/>
            <person name="Howard J.M."/>
            <person name="Iguchi T."/>
            <person name="Janes D.E."/>
            <person name="Khan S.Y."/>
            <person name="Kohno S."/>
            <person name="de Koning A.J."/>
            <person name="Lance S.L."/>
            <person name="McCarthy F.M."/>
            <person name="McCormack J.E."/>
            <person name="Merchant M.E."/>
            <person name="Peterson D.G."/>
            <person name="Pollock D.D."/>
            <person name="Pourmand N."/>
            <person name="Raney B.J."/>
            <person name="Roessler K.A."/>
            <person name="Sanford J.R."/>
            <person name="Sawyer R.H."/>
            <person name="Schmidt C.J."/>
            <person name="Triplett E.W."/>
            <person name="Tuberville T.D."/>
            <person name="Venegas-Anaya M."/>
            <person name="Howard J.T."/>
            <person name="Jarvis E.D."/>
            <person name="Guillette L.J.Jr."/>
            <person name="Glenn T.C."/>
            <person name="Green R.E."/>
            <person name="Ray D.A."/>
        </authorList>
    </citation>
    <scope>NUCLEOTIDE SEQUENCE [LARGE SCALE GENOMIC DNA]</scope>
    <source>
        <strain evidence="2">KSC_2009_1</strain>
    </source>
</reference>
<sequence>MCARLSGDETPELDVWQNGERQQPTKPVGLLIRGTIQSPPASRLVRAAPAQWRCPGLPAGAVFTAAGAGAPGGAAPAQIPV</sequence>
<accession>A0A151N006</accession>
<evidence type="ECO:0000256" key="1">
    <source>
        <dbReference type="SAM" id="MobiDB-lite"/>
    </source>
</evidence>